<dbReference type="SUPFAM" id="SSF46565">
    <property type="entry name" value="Chaperone J-domain"/>
    <property type="match status" value="1"/>
</dbReference>
<sequence>MYLARKRIVGGFEYYLRISVKEGKIWRSRDLLCLGEDPSLYLRYPGGRSFYVDEALEEALRAQGIETDQWELEEIFFRFVRPEIREYLRPYIYRSRPSGERLEREEALRVQARIHPFDRRRTIFLKFGGPRSEALLKRPLPFLYRMRDKSRDEIEQLLWTQEDRLRPREIVPYIYYAFALAEKFPSLLTRHLPEARLQEELDQAFLEALCDLARDEEYRMGLSEEEVLREYLSRYVILYFDATEAQRRIFEERQRGSWARREAIFRAARYFGLSPETLERMSRREILALFRARAKSLHPDRGGDKEAFILLRRIFEELMEALGYRRRG</sequence>
<gene>
    <name evidence="1" type="ORF">ENJ40_07555</name>
</gene>
<dbReference type="InterPro" id="IPR036869">
    <property type="entry name" value="J_dom_sf"/>
</dbReference>
<reference evidence="1" key="1">
    <citation type="journal article" date="2020" name="mSystems">
        <title>Genome- and Community-Level Interaction Insights into Carbon Utilization and Element Cycling Functions of Hydrothermarchaeota in Hydrothermal Sediment.</title>
        <authorList>
            <person name="Zhou Z."/>
            <person name="Liu Y."/>
            <person name="Xu W."/>
            <person name="Pan J."/>
            <person name="Luo Z.H."/>
            <person name="Li M."/>
        </authorList>
    </citation>
    <scope>NUCLEOTIDE SEQUENCE [LARGE SCALE GENOMIC DNA]</scope>
    <source>
        <strain evidence="1">HyVt-483</strain>
    </source>
</reference>
<dbReference type="Proteomes" id="UP000886043">
    <property type="component" value="Unassembled WGS sequence"/>
</dbReference>
<dbReference type="EMBL" id="DRMH01000101">
    <property type="protein sequence ID" value="HFC98294.1"/>
    <property type="molecule type" value="Genomic_DNA"/>
</dbReference>
<comment type="caution">
    <text evidence="1">The sequence shown here is derived from an EMBL/GenBank/DDBJ whole genome shotgun (WGS) entry which is preliminary data.</text>
</comment>
<organism evidence="1">
    <name type="scientific">Thermosulfurimonas dismutans</name>
    <dbReference type="NCBI Taxonomy" id="999894"/>
    <lineage>
        <taxon>Bacteria</taxon>
        <taxon>Pseudomonadati</taxon>
        <taxon>Thermodesulfobacteriota</taxon>
        <taxon>Thermodesulfobacteria</taxon>
        <taxon>Thermodesulfobacteriales</taxon>
        <taxon>Thermodesulfobacteriaceae</taxon>
        <taxon>Thermosulfurimonas</taxon>
    </lineage>
</organism>
<evidence type="ECO:0000313" key="1">
    <source>
        <dbReference type="EMBL" id="HFC98294.1"/>
    </source>
</evidence>
<evidence type="ECO:0008006" key="2">
    <source>
        <dbReference type="Google" id="ProtNLM"/>
    </source>
</evidence>
<protein>
    <recommendedName>
        <fullName evidence="2">J domain-containing protein</fullName>
    </recommendedName>
</protein>
<accession>A0A7C3CSX9</accession>
<dbReference type="AlphaFoldDB" id="A0A7C3CSX9"/>
<name>A0A7C3CSX9_9BACT</name>
<dbReference type="Gene3D" id="1.10.287.110">
    <property type="entry name" value="DnaJ domain"/>
    <property type="match status" value="1"/>
</dbReference>
<proteinExistence type="predicted"/>